<evidence type="ECO:0000313" key="4">
    <source>
        <dbReference type="Proteomes" id="UP000006620"/>
    </source>
</evidence>
<dbReference type="GO" id="GO:0030435">
    <property type="term" value="P:sporulation resulting in formation of a cellular spore"/>
    <property type="evidence" value="ECO:0007669"/>
    <property type="project" value="UniProtKB-KW"/>
</dbReference>
<dbReference type="HOGENOM" id="CLU_088922_0_0_9"/>
<protein>
    <submittedName>
        <fullName evidence="3">Protein-glutamine gamma-glutamyltransferase</fullName>
    </submittedName>
</protein>
<dbReference type="EMBL" id="CP002869">
    <property type="protein sequence ID" value="AEI38966.1"/>
    <property type="molecule type" value="Genomic_DNA"/>
</dbReference>
<evidence type="ECO:0000313" key="3">
    <source>
        <dbReference type="EMBL" id="AEI38966.1"/>
    </source>
</evidence>
<dbReference type="AlphaFoldDB" id="F8FNC9"/>
<accession>F8FNC9</accession>
<sequence>MIVLPESSFSVSAAVQVLPPLEREIYEQKHGSPNAFHYPSLAALLFELKLRSAIVEAAVQLQKSDAEFESFKDSRCSEAYWIRTEGGGFRQKPGVRTSEAIRDIYINGKAYAFECATAVIIVLYKAVLETIGEEAFDRLFRYLFLMSWNHDSLLHLITVYGKGEAYPGDVQYVKNPDVDPKAIEWQGENIVKLRGDRYFGHGVGIGDVDMFIRKLNRHRLPGSTVSAYLLDEATYPNFLALFEAAGTGQLPSYLPQLPMRSHGLIVSRIGTRTAIYS</sequence>
<evidence type="ECO:0000256" key="2">
    <source>
        <dbReference type="ARBA" id="ARBA00022969"/>
    </source>
</evidence>
<dbReference type="GO" id="GO:0003810">
    <property type="term" value="F:protein-glutamine gamma-glutamyltransferase activity"/>
    <property type="evidence" value="ECO:0007669"/>
    <property type="project" value="InterPro"/>
</dbReference>
<reference evidence="3 4" key="2">
    <citation type="journal article" date="2013" name="Genome Announc.">
        <title>Genome Sequence of Growth-Improving Paenibacillus mucilaginosus Strain KNP414.</title>
        <authorList>
            <person name="Lu J.J."/>
            <person name="Wang J.F."/>
            <person name="Hu X.F."/>
        </authorList>
    </citation>
    <scope>NUCLEOTIDE SEQUENCE [LARGE SCALE GENOMIC DNA]</scope>
    <source>
        <strain evidence="3 4">KNP414</strain>
    </source>
</reference>
<dbReference type="Pfam" id="PF20085">
    <property type="entry name" value="TGL"/>
    <property type="match status" value="1"/>
</dbReference>
<dbReference type="InterPro" id="IPR020916">
    <property type="entry name" value="Gln_gamma-glutamylTfrase_bac"/>
</dbReference>
<evidence type="ECO:0000256" key="1">
    <source>
        <dbReference type="ARBA" id="ARBA00022679"/>
    </source>
</evidence>
<dbReference type="KEGG" id="pms:KNP414_00341"/>
<reference evidence="4" key="1">
    <citation type="submission" date="2011-06" db="EMBL/GenBank/DDBJ databases">
        <title>Complete genome sequence of Paenibacillus mucilaginosus KNP414.</title>
        <authorList>
            <person name="Wang J."/>
            <person name="Hu S."/>
            <person name="Hu X."/>
            <person name="Zhang B."/>
            <person name="Dong D."/>
            <person name="Zhang S."/>
            <person name="Zhao K."/>
            <person name="Wu D."/>
        </authorList>
    </citation>
    <scope>NUCLEOTIDE SEQUENCE [LARGE SCALE GENOMIC DNA]</scope>
    <source>
        <strain evidence="4">KNP414</strain>
    </source>
</reference>
<dbReference type="Proteomes" id="UP000006620">
    <property type="component" value="Chromosome"/>
</dbReference>
<gene>
    <name evidence="3" type="ordered locus">KNP414_00341</name>
</gene>
<dbReference type="RefSeq" id="WP_013914132.1">
    <property type="nucleotide sequence ID" value="NC_015690.1"/>
</dbReference>
<name>F8FNC9_PAEMK</name>
<proteinExistence type="predicted"/>
<organism evidence="3 4">
    <name type="scientific">Paenibacillus mucilaginosus (strain KNP414)</name>
    <dbReference type="NCBI Taxonomy" id="1036673"/>
    <lineage>
        <taxon>Bacteria</taxon>
        <taxon>Bacillati</taxon>
        <taxon>Bacillota</taxon>
        <taxon>Bacilli</taxon>
        <taxon>Bacillales</taxon>
        <taxon>Paenibacillaceae</taxon>
        <taxon>Paenibacillus</taxon>
    </lineage>
</organism>
<dbReference type="PATRIC" id="fig|1036673.3.peg.298"/>
<keyword evidence="1 3" id="KW-0808">Transferase</keyword>
<keyword evidence="2" id="KW-0749">Sporulation</keyword>